<evidence type="ECO:0000313" key="3">
    <source>
        <dbReference type="Proteomes" id="UP000492821"/>
    </source>
</evidence>
<evidence type="ECO:0000256" key="2">
    <source>
        <dbReference type="SAM" id="SignalP"/>
    </source>
</evidence>
<organism evidence="3 4">
    <name type="scientific">Panagrellus redivivus</name>
    <name type="common">Microworm</name>
    <dbReference type="NCBI Taxonomy" id="6233"/>
    <lineage>
        <taxon>Eukaryota</taxon>
        <taxon>Metazoa</taxon>
        <taxon>Ecdysozoa</taxon>
        <taxon>Nematoda</taxon>
        <taxon>Chromadorea</taxon>
        <taxon>Rhabditida</taxon>
        <taxon>Tylenchina</taxon>
        <taxon>Panagrolaimomorpha</taxon>
        <taxon>Panagrolaimoidea</taxon>
        <taxon>Panagrolaimidae</taxon>
        <taxon>Panagrellus</taxon>
    </lineage>
</organism>
<dbReference type="AlphaFoldDB" id="A0A7E4W4K3"/>
<name>A0A7E4W4K3_PANRE</name>
<protein>
    <submittedName>
        <fullName evidence="4">Thioredoxin domain-containing protein</fullName>
    </submittedName>
</protein>
<feature type="transmembrane region" description="Helical" evidence="1">
    <location>
        <begin position="315"/>
        <end position="337"/>
    </location>
</feature>
<sequence>MKGLLSIVISCSCYISILAAVDPYVRKPLYNAADRARHRLEKAEYNDKRIDKNIMRTLAIIEAKSIEGRVVMLFCATDCVSHREKIPAWISEFNKGTVVAGGVINYHFHRRRNRFGHHGVDAMLAQKPAVVVYFVANKAFPYNGDLDDKDEFVDFLMKLERQPIENPVGWDEINHFISSASACNLSHKYILRIHHPEECHDELWENLVRTFYPSKNVTFIELKRPLTPESTVIVRERLPKLLRKCQTLVVMHNGAYEEITEPMILKDLHERITEFTNEDCLDPQPHSIRGELTDIQLDFLSEELLIQRIEENPTYIVVGTVGGIAVIALAISIFWGLNGTSFVTK</sequence>
<accession>A0A7E4W4K3</accession>
<keyword evidence="1" id="KW-0472">Membrane</keyword>
<keyword evidence="3" id="KW-1185">Reference proteome</keyword>
<evidence type="ECO:0000313" key="4">
    <source>
        <dbReference type="WBParaSite" id="Pan_g6964.t1"/>
    </source>
</evidence>
<keyword evidence="1" id="KW-1133">Transmembrane helix</keyword>
<dbReference type="WBParaSite" id="Pan_g6964.t1">
    <property type="protein sequence ID" value="Pan_g6964.t1"/>
    <property type="gene ID" value="Pan_g6964"/>
</dbReference>
<keyword evidence="1" id="KW-0812">Transmembrane</keyword>
<reference evidence="3" key="1">
    <citation type="journal article" date="2013" name="Genetics">
        <title>The draft genome and transcriptome of Panagrellus redivivus are shaped by the harsh demands of a free-living lifestyle.</title>
        <authorList>
            <person name="Srinivasan J."/>
            <person name="Dillman A.R."/>
            <person name="Macchietto M.G."/>
            <person name="Heikkinen L."/>
            <person name="Lakso M."/>
            <person name="Fracchia K.M."/>
            <person name="Antoshechkin I."/>
            <person name="Mortazavi A."/>
            <person name="Wong G."/>
            <person name="Sternberg P.W."/>
        </authorList>
    </citation>
    <scope>NUCLEOTIDE SEQUENCE [LARGE SCALE GENOMIC DNA]</scope>
    <source>
        <strain evidence="3">MT8872</strain>
    </source>
</reference>
<reference evidence="4" key="2">
    <citation type="submission" date="2020-10" db="UniProtKB">
        <authorList>
            <consortium name="WormBaseParasite"/>
        </authorList>
    </citation>
    <scope>IDENTIFICATION</scope>
</reference>
<feature type="signal peptide" evidence="2">
    <location>
        <begin position="1"/>
        <end position="19"/>
    </location>
</feature>
<keyword evidence="2" id="KW-0732">Signal</keyword>
<dbReference type="Proteomes" id="UP000492821">
    <property type="component" value="Unassembled WGS sequence"/>
</dbReference>
<proteinExistence type="predicted"/>
<evidence type="ECO:0000256" key="1">
    <source>
        <dbReference type="SAM" id="Phobius"/>
    </source>
</evidence>
<feature type="chain" id="PRO_5028998961" evidence="2">
    <location>
        <begin position="20"/>
        <end position="345"/>
    </location>
</feature>